<reference evidence="3 4" key="1">
    <citation type="submission" date="2020-02" db="EMBL/GenBank/DDBJ databases">
        <title>Complete genome sequence of the novel Campylobacter species Candidatus Campylobacter infans.</title>
        <authorList>
            <person name="Duim B."/>
            <person name="Zomer A."/>
            <person name="van der Graaf L."/>
            <person name="Wagenaar J."/>
        </authorList>
    </citation>
    <scope>NUCLEOTIDE SEQUENCE [LARGE SCALE GENOMIC DNA]</scope>
    <source>
        <strain evidence="3 4">19S00001</strain>
    </source>
</reference>
<evidence type="ECO:0000313" key="3">
    <source>
        <dbReference type="EMBL" id="QLI05707.1"/>
    </source>
</evidence>
<dbReference type="KEGG" id="cinf:CINF_1220"/>
<sequence>MKKILLFLFILNSIVYGARPDNIVLPETLSKCINKFKNRTIEVIHKTSEVTSIFKGRSFQSGNDTFAYYILFANRYFYANFNTSIPSNPWGITFDSINSLRCLPLSYDYDNVVDQLACYEENEFTLAAYSDNVCTVWSSYFYENASSGTPTLPDWSIKDKSYYKSDYTVNLVGLGIPQNRSGLYGGYSNFLASDANENAYNFTFLFTGCSLPNKINTDTGECVPNCDESKGFFWSQNLNQCVDSCETITNRVDRFKCYCKTINNSDYIGHSIGDGLKSFSSGSCVQGPDGVNCGSIEVVNWQYKDWGSKNVPNEYLNSSSCVLQCGNGNIVFDHKLWLDSTKNPSTLSGIDKICLTNDKVESNLPDFDKEEDPDNCDSLATKAKIYEYTSRLNANPNDIYARKGAEILNTQCNAGITIPEISNPGGGGSSGEGSGGSSSGSGSGSGSGGDGSGGSGSGSDGSGGDGSGGSSSGSGSGSGSGGDGSGGSGSGGDGSGGSGSGSDGSGGDGSGSGGDGSGGSGSGSDGSGGDGSGGDGSGGGGSGSGGDGSGGSGSGSDGSVGDGSGNDGSGGSGSGGNYGGIDYGTGDLDNVEGSIDKASNGFFDGFFGIFSDFESFLKEFDSSAKSAIEEFESAINSPIKHKNVNSCARSYDFGISTATIDLCEPLSKMSSITYAVFFISFLVIGVGSFLRLIVMLLPALHSK</sequence>
<dbReference type="Proteomes" id="UP000509414">
    <property type="component" value="Chromosome"/>
</dbReference>
<feature type="transmembrane region" description="Helical" evidence="2">
    <location>
        <begin position="672"/>
        <end position="697"/>
    </location>
</feature>
<proteinExistence type="predicted"/>
<feature type="compositionally biased region" description="Gly residues" evidence="1">
    <location>
        <begin position="424"/>
        <end position="577"/>
    </location>
</feature>
<feature type="region of interest" description="Disordered" evidence="1">
    <location>
        <begin position="419"/>
        <end position="577"/>
    </location>
</feature>
<keyword evidence="2" id="KW-0812">Transmembrane</keyword>
<evidence type="ECO:0000256" key="2">
    <source>
        <dbReference type="SAM" id="Phobius"/>
    </source>
</evidence>
<gene>
    <name evidence="3" type="ORF">CINF_1220</name>
</gene>
<organism evidence="3 4">
    <name type="scientific">Candidatus Campylobacter infans</name>
    <dbReference type="NCBI Taxonomy" id="2561898"/>
    <lineage>
        <taxon>Bacteria</taxon>
        <taxon>Pseudomonadati</taxon>
        <taxon>Campylobacterota</taxon>
        <taxon>Epsilonproteobacteria</taxon>
        <taxon>Campylobacterales</taxon>
        <taxon>Campylobacteraceae</taxon>
        <taxon>Campylobacter</taxon>
    </lineage>
</organism>
<evidence type="ECO:0000256" key="1">
    <source>
        <dbReference type="SAM" id="MobiDB-lite"/>
    </source>
</evidence>
<keyword evidence="2" id="KW-1133">Transmembrane helix</keyword>
<keyword evidence="4" id="KW-1185">Reference proteome</keyword>
<protein>
    <submittedName>
        <fullName evidence="3">Uncharacterized protein</fullName>
    </submittedName>
</protein>
<dbReference type="AlphaFoldDB" id="A0A7H9CHV8"/>
<keyword evidence="2" id="KW-0472">Membrane</keyword>
<dbReference type="RefSeq" id="WP_179974886.1">
    <property type="nucleotide sequence ID" value="NZ_CP049075.1"/>
</dbReference>
<evidence type="ECO:0000313" key="4">
    <source>
        <dbReference type="Proteomes" id="UP000509414"/>
    </source>
</evidence>
<accession>A0A7H9CHV8</accession>
<dbReference type="EMBL" id="CP049075">
    <property type="protein sequence ID" value="QLI05707.1"/>
    <property type="molecule type" value="Genomic_DNA"/>
</dbReference>
<name>A0A7H9CHV8_9BACT</name>